<dbReference type="SUPFAM" id="SSF110083">
    <property type="entry name" value="Peptidylarginine deiminase Pad4, middle domain"/>
    <property type="match status" value="1"/>
</dbReference>
<dbReference type="Proteomes" id="UP000265020">
    <property type="component" value="Unassembled WGS sequence"/>
</dbReference>
<dbReference type="InterPro" id="IPR038685">
    <property type="entry name" value="PAD_N_sf"/>
</dbReference>
<evidence type="ECO:0000259" key="3">
    <source>
        <dbReference type="Pfam" id="PF08527"/>
    </source>
</evidence>
<dbReference type="Pfam" id="PF08527">
    <property type="entry name" value="PAD_M"/>
    <property type="match status" value="1"/>
</dbReference>
<keyword evidence="5" id="KW-1185">Reference proteome</keyword>
<dbReference type="Ensembl" id="ENSCVAT00000025803.1">
    <property type="protein sequence ID" value="ENSCVAP00000031195.1"/>
    <property type="gene ID" value="ENSCVAG00000020300.1"/>
</dbReference>
<dbReference type="GO" id="GO:0005737">
    <property type="term" value="C:cytoplasm"/>
    <property type="evidence" value="ECO:0007669"/>
    <property type="project" value="InterPro"/>
</dbReference>
<reference evidence="4" key="2">
    <citation type="submission" date="2025-09" db="UniProtKB">
        <authorList>
            <consortium name="Ensembl"/>
        </authorList>
    </citation>
    <scope>IDENTIFICATION</scope>
</reference>
<evidence type="ECO:0000313" key="5">
    <source>
        <dbReference type="Proteomes" id="UP000265020"/>
    </source>
</evidence>
<proteinExistence type="predicted"/>
<dbReference type="GeneTree" id="ENSGT00940000153217"/>
<dbReference type="AlphaFoldDB" id="A0A3Q2GPP6"/>
<dbReference type="OMA" id="NHYFQRC"/>
<dbReference type="Gene3D" id="2.60.40.1700">
    <property type="entry name" value="Protein-arginine deiminase, central domain"/>
    <property type="match status" value="1"/>
</dbReference>
<dbReference type="InterPro" id="IPR013530">
    <property type="entry name" value="PAD_C"/>
</dbReference>
<dbReference type="Gene3D" id="2.60.40.1860">
    <property type="entry name" value="Protein-arginine deiminase, N-terminal domain"/>
    <property type="match status" value="1"/>
</dbReference>
<dbReference type="InterPro" id="IPR013732">
    <property type="entry name" value="PAD_N"/>
</dbReference>
<dbReference type="GO" id="GO:0004668">
    <property type="term" value="F:protein-arginine deiminase activity"/>
    <property type="evidence" value="ECO:0007669"/>
    <property type="project" value="InterPro"/>
</dbReference>
<name>A0A3Q2GPP6_CYPVA</name>
<dbReference type="PANTHER" id="PTHR10837:SF8">
    <property type="entry name" value="PROTEIN-ARGININE DEIMINASE"/>
    <property type="match status" value="1"/>
</dbReference>
<organism evidence="4 5">
    <name type="scientific">Cyprinodon variegatus</name>
    <name type="common">Sheepshead minnow</name>
    <dbReference type="NCBI Taxonomy" id="28743"/>
    <lineage>
        <taxon>Eukaryota</taxon>
        <taxon>Metazoa</taxon>
        <taxon>Chordata</taxon>
        <taxon>Craniata</taxon>
        <taxon>Vertebrata</taxon>
        <taxon>Euteleostomi</taxon>
        <taxon>Actinopterygii</taxon>
        <taxon>Neopterygii</taxon>
        <taxon>Teleostei</taxon>
        <taxon>Neoteleostei</taxon>
        <taxon>Acanthomorphata</taxon>
        <taxon>Ovalentaria</taxon>
        <taxon>Atherinomorphae</taxon>
        <taxon>Cyprinodontiformes</taxon>
        <taxon>Cyprinodontidae</taxon>
        <taxon>Cyprinodon</taxon>
    </lineage>
</organism>
<dbReference type="GO" id="GO:0005634">
    <property type="term" value="C:nucleus"/>
    <property type="evidence" value="ECO:0007669"/>
    <property type="project" value="TreeGrafter"/>
</dbReference>
<evidence type="ECO:0000313" key="4">
    <source>
        <dbReference type="Ensembl" id="ENSCVAP00000031195.1"/>
    </source>
</evidence>
<dbReference type="InterPro" id="IPR036556">
    <property type="entry name" value="PAD_central_sf"/>
</dbReference>
<dbReference type="InterPro" id="IPR004303">
    <property type="entry name" value="PAD"/>
</dbReference>
<feature type="domain" description="Protein-arginine deiminase (PAD) central" evidence="3">
    <location>
        <begin position="73"/>
        <end position="237"/>
    </location>
</feature>
<dbReference type="Pfam" id="PF08526">
    <property type="entry name" value="PAD_N"/>
    <property type="match status" value="1"/>
</dbReference>
<reference evidence="4" key="1">
    <citation type="submission" date="2025-08" db="UniProtKB">
        <authorList>
            <consortium name="Ensembl"/>
        </authorList>
    </citation>
    <scope>IDENTIFICATION</scope>
</reference>
<dbReference type="SUPFAM" id="SSF55909">
    <property type="entry name" value="Pentein"/>
    <property type="match status" value="1"/>
</dbReference>
<dbReference type="PANTHER" id="PTHR10837">
    <property type="entry name" value="PEPTIDYLARGININE DEIMINASE"/>
    <property type="match status" value="1"/>
</dbReference>
<dbReference type="GO" id="GO:0005509">
    <property type="term" value="F:calcium ion binding"/>
    <property type="evidence" value="ECO:0007669"/>
    <property type="project" value="InterPro"/>
</dbReference>
<dbReference type="FunFam" id="2.60.40.1700:FF:000001">
    <property type="entry name" value="Protein-arginine deiminase type-2"/>
    <property type="match status" value="1"/>
</dbReference>
<feature type="domain" description="Protein-arginine deiminase C-terminal" evidence="1">
    <location>
        <begin position="466"/>
        <end position="511"/>
    </location>
</feature>
<protein>
    <submittedName>
        <fullName evidence="4">Peptidyl arginine deiminase, type II</fullName>
    </submittedName>
</protein>
<sequence>SVVLLVFRDAPPGCKFFSVKCSRNVLYTITPTPNETSHSSPMPLSGNTVLHISTKPNFHFDLNYKEEVICTALSLDVDADRDGVVEKNNPNKASWKWGPDGHGAVVLVNCDRERYVYYRKPDFCDRESKTKLTLKDCATMLLRINGPELLVAGYKLVMHISERDSEYIRRSLKNTYCSFKSLDRQRKYIYDYPLVLSSEVLSQELPQLERAPQLKFYVEGLRFPDKDFDGLVTINLTYSSPFFSFFKDGPDMPVFTDKVVFRVSPWIMTPNTLEPEEVFVCSTSDNAFLKEIKDLVDRSGHQLKTVEKRKNRGDRWIQEEIELGYVDSPYHRFPVVLDSPRDEKPDDYPYHGIGPDFGYVKRDADRDAVSSLDSFCNLKVSPPVTVNGKKYPLGRMLIGVAFPKTTNGRNMTQVVQDFLWAQKVQEPVALYADWLVISHIDQFMTFVPAPDRKRKYKLLHTQKSCTDVLKKELGLDEEDIIDLPILFKLVTKDNDERAVAYYPNMRSLNMIFSFSYISNIELPLSVMLEPLATNRPVEIKYSKVVYPSHYCLLCMSLWTKVSVKKRKRNIYIYIYICHSFKM</sequence>
<accession>A0A3Q2GPP6</accession>
<feature type="domain" description="Protein-arginine deiminase (PAD) N-terminal" evidence="2">
    <location>
        <begin position="2"/>
        <end position="54"/>
    </location>
</feature>
<evidence type="ECO:0000259" key="2">
    <source>
        <dbReference type="Pfam" id="PF08526"/>
    </source>
</evidence>
<dbReference type="Gene3D" id="3.75.10.10">
    <property type="entry name" value="L-arginine/glycine Amidinotransferase, Chain A"/>
    <property type="match status" value="2"/>
</dbReference>
<dbReference type="Pfam" id="PF03068">
    <property type="entry name" value="PAD"/>
    <property type="match status" value="2"/>
</dbReference>
<dbReference type="InterPro" id="IPR013733">
    <property type="entry name" value="Prot_Arg_deaminase_cen_dom"/>
</dbReference>
<evidence type="ECO:0000259" key="1">
    <source>
        <dbReference type="Pfam" id="PF03068"/>
    </source>
</evidence>
<feature type="domain" description="Protein-arginine deiminase C-terminal" evidence="1">
    <location>
        <begin position="254"/>
        <end position="462"/>
    </location>
</feature>